<comment type="caution">
    <text evidence="5">The sequence shown here is derived from an EMBL/GenBank/DDBJ whole genome shotgun (WGS) entry which is preliminary data.</text>
</comment>
<gene>
    <name evidence="5" type="ORF">LSTR_LSTR011232</name>
</gene>
<dbReference type="GO" id="GO:0045892">
    <property type="term" value="P:negative regulation of DNA-templated transcription"/>
    <property type="evidence" value="ECO:0007669"/>
    <property type="project" value="TreeGrafter"/>
</dbReference>
<feature type="compositionally biased region" description="Pro residues" evidence="3">
    <location>
        <begin position="2055"/>
        <end position="2068"/>
    </location>
</feature>
<feature type="compositionally biased region" description="Gly residues" evidence="3">
    <location>
        <begin position="1709"/>
        <end position="1744"/>
    </location>
</feature>
<feature type="compositionally biased region" description="Low complexity" evidence="3">
    <location>
        <begin position="1906"/>
        <end position="1923"/>
    </location>
</feature>
<dbReference type="FunCoup" id="A0A482XMQ3">
    <property type="interactions" value="44"/>
</dbReference>
<sequence>MSGGGGSTVGGEGAGGGGIAGGGGTAAGGGTAGGGGDCERKKKIEALEKAYVHEVYEQISAEHPDAQRGRTWPKVNQFLDDLEPGSLVCDVGCGSGKYLNVNPMVFNLGGDRCTKLVETAKEKNNEVLVCDNLALPFRDESFDAVLSIAVVHHFATTERRVNALRELTRVLRIGGRLVISVWAMEQRHRKFESQDVLVPWHRPQQQQQQQQLSTAPSLEVTSTTTTTSGEEDGPPPYHAYTQTSDTDSCRPAGNGQRRRARSRHKGRSIDPAKPMTSSPSSSSLSSPNETCYSFVRKALQKLAGGKRGGSRHRPWFLESWTSCASSKECTPSRRYEPDGCEDIHDLPIELRRLEGDPPLLDNPPAEGCAPHRRQTFACSHHIASSSAELHLNHKSKSLSDIINVEQKGIVRSRSSVPSLEVGPSEEEVAPTEPGTKTEASTATCTSLKPKLVKQKKSVCEEDFEGEEGDEPTDMKDLIKALPDFRATGHQGASRRGNVFKQSSMNEELMSTERLKEKEKVRQNIQKQASLNEDLMFRRNRTLDSLRDTLFSASTAKRFQLLKNGFTNKIKSSTTGIEKDGSDSSKDSSLQSDTSVDSEDSFASVIFVPKPEPTVEQSATSTNTSPTLQSTPASPQPTSPKFKIPPPVSPKLKNAPQISFGMSSYPSSPKLKHPGQLLSGSPTPTSPKGRFYSQPTSPRPYQTTFLTSPTAKAALKLQQSPNGSNPCKVFLLSNAPKTRPTVCSYTLPNISHLTPTSPTGDRPAEPVSPTDPKPTPTPIMRTPSPKARAKSRSCRSSQSAQFPIVRRSATVGAGGAGGSKSSSEARASMTKLMSLELFNPETDDMDSDSSGVSSPDSVGSVISVVNEEEHTAQDGDQKELKKEAKSVKDQHPVKENVNQPQPAKELKEIQPPTSTKQTPIPDSSTTAEKQVEETPPAPVEIVMSLPVPSQTGVIKVDKVESERTVSKAIKSPRISPSHSLLEAVADVASSLEETVDAVIQSSPRARRKQLTLFDSPDPLTILQDDLVTRRSPHRIEEAKLSPARVTERWSASQPDRTKVEEPEEKKRWSLQSEDGERFLQTNPPDGASRAVSLGAIPKKFNRSKTHLFDEDSKSERKEAKRLEKEKREEMWDEECRQHLTDFAEKLSEKLLVEIDKYREQGGMCQTQSISLSPEFEFVTNFTLQKNIEIMNDPYLNKLSEELQGLTKLSLELQEKNKTFLNQMRGIELSNEASGQDRPSSFKPPLSEDVVKKDDFICNKTATKPRSCMNKLVRQRASTQEPPETLTKTESCETSLSGSTSQESLMSDSGGGAITFHRYYHVFKEGELDQLIERYVENLHIISSYYDHANWCVIAEKVHGFKSTLKAVLVFPNNNSQTMALPSNYKQIAVSSPIASNQMLMTAGGPVTFNILKERLRATGGSGGSSGSKDNSANQNPFITSPHAHPQFHPQKIAKAADARLPKPPKPPEKPLMPYMRYSRKVWDQVKAQNHDLKLWEIGKIIGRMWRDLPEADKIEFVEDYEAEKIEYEKSMKAYTNSPAYLAYLAAKTRGKAAPKEPEDREPHEGRSSGDRSSKADRRIDIQPAEDEDDQDDGYSVKHVAYARYLRNHRLINEIFSDAIVPDVRSVVTTARMQVLKRQVQSLTMHQNKLEDEFQQIEKKFEAKKRKFQESSEAFQEELKKHCPRAVDEETFQKMVERQMEILRKERARGTAGGGGAAGGGEVGAGGAGAAKGGGAKAGGGGGEEGSPGDDQSSNESTAMAAPQATAHTNPVSSTAGEDSMPPHSQQEDGKSESQQRNGGSPNVSDRDENSRPATNIMPMTNKPTSAVAASGSPTEMSAQPATAAASSSSQPPAMEQPVPANNGGASFANLVKNEPSSTPSNGPQPAANPAPASSPMPPNAPAPSVPSPGSNQNQNIANTLNAVAAGGGGAANTNGATAPGSPMPPSPGSAGPPPHHHNLQNSAAPKMMEPNHPSSPGPSPTPVGSPMAPQQHPGGSISSPGPIPGGPSPVPSHGPPQQPSSPMPTPQPPNPSSPYGMHPPAPYGGSSPGQFQPPSFHGPPPSVSSPGVPPQQMHPNHPQPPSNTPPMQMPPPQGFQPSMAPYPPQQYPVSPASQPLPPRPPHPSYGGGYPQTPFPQYSPHPHAAPHPYYHQNHPYPPQYPPPHMSARPHHPHHPYHMPPQQQPPQQDAQGHQGVEGGPPGSGPMYGGGRGGEGMMPQSQNLPANVGGMPPQQGGMGGPPPPGGPPPSSSQPDSEMQSDESQEHAPPSHTAKMSYESAINTPYNPEREMHP</sequence>
<dbReference type="GO" id="GO:0031492">
    <property type="term" value="F:nucleosomal DNA binding"/>
    <property type="evidence" value="ECO:0007669"/>
    <property type="project" value="TreeGrafter"/>
</dbReference>
<organism evidence="5 6">
    <name type="scientific">Laodelphax striatellus</name>
    <name type="common">Small brown planthopper</name>
    <name type="synonym">Delphax striatella</name>
    <dbReference type="NCBI Taxonomy" id="195883"/>
    <lineage>
        <taxon>Eukaryota</taxon>
        <taxon>Metazoa</taxon>
        <taxon>Ecdysozoa</taxon>
        <taxon>Arthropoda</taxon>
        <taxon>Hexapoda</taxon>
        <taxon>Insecta</taxon>
        <taxon>Pterygota</taxon>
        <taxon>Neoptera</taxon>
        <taxon>Paraneoptera</taxon>
        <taxon>Hemiptera</taxon>
        <taxon>Auchenorrhyncha</taxon>
        <taxon>Fulgoroidea</taxon>
        <taxon>Delphacidae</taxon>
        <taxon>Criomorphinae</taxon>
        <taxon>Laodelphax</taxon>
    </lineage>
</organism>
<evidence type="ECO:0000256" key="2">
    <source>
        <dbReference type="SAM" id="Coils"/>
    </source>
</evidence>
<feature type="compositionally biased region" description="Pro residues" evidence="3">
    <location>
        <begin position="1972"/>
        <end position="1982"/>
    </location>
</feature>
<dbReference type="SMR" id="A0A482XMQ3"/>
<dbReference type="PANTHER" id="PTHR46232:SF1">
    <property type="entry name" value="SWI_SNF-RELATED MATRIX-ASSOCIATED ACTIN-DEPENDENT REGULATOR OF CHROMATIN SUBFAMILY E MEMBER 1"/>
    <property type="match status" value="1"/>
</dbReference>
<dbReference type="GO" id="GO:0016922">
    <property type="term" value="F:nuclear receptor binding"/>
    <property type="evidence" value="ECO:0007669"/>
    <property type="project" value="TreeGrafter"/>
</dbReference>
<dbReference type="FunFam" id="3.40.50.150:FF:000195">
    <property type="entry name" value="Methyltransferase domain containing protein"/>
    <property type="match status" value="1"/>
</dbReference>
<dbReference type="CDD" id="cd02440">
    <property type="entry name" value="AdoMet_MTases"/>
    <property type="match status" value="1"/>
</dbReference>
<evidence type="ECO:0000313" key="5">
    <source>
        <dbReference type="EMBL" id="RZF46964.1"/>
    </source>
</evidence>
<feature type="region of interest" description="Disordered" evidence="3">
    <location>
        <begin position="1268"/>
        <end position="1306"/>
    </location>
</feature>
<feature type="compositionally biased region" description="Gly residues" evidence="3">
    <location>
        <begin position="2192"/>
        <end position="2212"/>
    </location>
</feature>
<feature type="compositionally biased region" description="Low complexity" evidence="3">
    <location>
        <begin position="818"/>
        <end position="827"/>
    </location>
</feature>
<feature type="region of interest" description="Disordered" evidence="3">
    <location>
        <begin position="412"/>
        <end position="442"/>
    </location>
</feature>
<feature type="region of interest" description="Disordered" evidence="3">
    <location>
        <begin position="1417"/>
        <end position="1444"/>
    </location>
</feature>
<dbReference type="STRING" id="195883.A0A482XMQ3"/>
<feature type="region of interest" description="Disordered" evidence="3">
    <location>
        <begin position="750"/>
        <end position="943"/>
    </location>
</feature>
<name>A0A482XMQ3_LAOST</name>
<dbReference type="GO" id="GO:0016514">
    <property type="term" value="C:SWI/SNF complex"/>
    <property type="evidence" value="ECO:0007669"/>
    <property type="project" value="TreeGrafter"/>
</dbReference>
<dbReference type="Pfam" id="PF08241">
    <property type="entry name" value="Methyltransf_11"/>
    <property type="match status" value="1"/>
</dbReference>
<protein>
    <recommendedName>
        <fullName evidence="4">HMG box domain-containing protein</fullName>
    </recommendedName>
</protein>
<proteinExistence type="predicted"/>
<feature type="compositionally biased region" description="Polar residues" evidence="3">
    <location>
        <begin position="1810"/>
        <end position="1823"/>
    </location>
</feature>
<feature type="compositionally biased region" description="Pro residues" evidence="3">
    <location>
        <begin position="2153"/>
        <end position="2162"/>
    </location>
</feature>
<evidence type="ECO:0000256" key="1">
    <source>
        <dbReference type="PROSITE-ProRule" id="PRU00267"/>
    </source>
</evidence>
<feature type="compositionally biased region" description="Low complexity" evidence="3">
    <location>
        <begin position="1983"/>
        <end position="1999"/>
    </location>
</feature>
<feature type="compositionally biased region" description="Basic and acidic residues" evidence="3">
    <location>
        <begin position="1105"/>
        <end position="1125"/>
    </location>
</feature>
<feature type="region of interest" description="Disordered" evidence="3">
    <location>
        <begin position="202"/>
        <end position="287"/>
    </location>
</feature>
<feature type="compositionally biased region" description="Pro residues" evidence="3">
    <location>
        <begin position="2236"/>
        <end position="2247"/>
    </location>
</feature>
<dbReference type="InterPro" id="IPR036910">
    <property type="entry name" value="HMG_box_dom_sf"/>
</dbReference>
<dbReference type="PANTHER" id="PTHR46232">
    <property type="entry name" value="SMARCE1 REGULATOR OF CHROMATIN"/>
    <property type="match status" value="1"/>
</dbReference>
<feature type="compositionally biased region" description="Low complexity" evidence="3">
    <location>
        <begin position="623"/>
        <end position="632"/>
    </location>
</feature>
<dbReference type="OrthoDB" id="271595at2759"/>
<feature type="compositionally biased region" description="Pro residues" evidence="3">
    <location>
        <begin position="2131"/>
        <end position="2143"/>
    </location>
</feature>
<evidence type="ECO:0000313" key="6">
    <source>
        <dbReference type="Proteomes" id="UP000291343"/>
    </source>
</evidence>
<feature type="region of interest" description="Disordered" evidence="3">
    <location>
        <begin position="570"/>
        <end position="697"/>
    </location>
</feature>
<feature type="compositionally biased region" description="Low complexity" evidence="3">
    <location>
        <begin position="277"/>
        <end position="287"/>
    </location>
</feature>
<feature type="compositionally biased region" description="Acidic residues" evidence="3">
    <location>
        <begin position="1582"/>
        <end position="1591"/>
    </location>
</feature>
<feature type="compositionally biased region" description="Pro residues" evidence="3">
    <location>
        <begin position="633"/>
        <end position="648"/>
    </location>
</feature>
<dbReference type="CDD" id="cd21983">
    <property type="entry name" value="HMG-box_SMARCE1"/>
    <property type="match status" value="1"/>
</dbReference>
<feature type="compositionally biased region" description="Basic and acidic residues" evidence="3">
    <location>
        <begin position="1054"/>
        <end position="1066"/>
    </location>
</feature>
<feature type="compositionally biased region" description="Low complexity" evidence="3">
    <location>
        <begin position="1930"/>
        <end position="1939"/>
    </location>
</feature>
<dbReference type="SUPFAM" id="SSF47095">
    <property type="entry name" value="HMG-box"/>
    <property type="match status" value="1"/>
</dbReference>
<feature type="compositionally biased region" description="Polar residues" evidence="3">
    <location>
        <begin position="1427"/>
        <end position="1437"/>
    </location>
</feature>
<feature type="compositionally biased region" description="Basic residues" evidence="3">
    <location>
        <begin position="256"/>
        <end position="266"/>
    </location>
</feature>
<dbReference type="InterPro" id="IPR013216">
    <property type="entry name" value="Methyltransf_11"/>
</dbReference>
<keyword evidence="6" id="KW-1185">Reference proteome</keyword>
<dbReference type="GO" id="GO:0008757">
    <property type="term" value="F:S-adenosylmethionine-dependent methyltransferase activity"/>
    <property type="evidence" value="ECO:0007669"/>
    <property type="project" value="InterPro"/>
</dbReference>
<evidence type="ECO:0000256" key="3">
    <source>
        <dbReference type="SAM" id="MobiDB-lite"/>
    </source>
</evidence>
<dbReference type="PROSITE" id="PS50118">
    <property type="entry name" value="HMG_BOX_2"/>
    <property type="match status" value="1"/>
</dbReference>
<dbReference type="InterPro" id="IPR029063">
    <property type="entry name" value="SAM-dependent_MTases_sf"/>
</dbReference>
<feature type="region of interest" description="Disordered" evidence="3">
    <location>
        <begin position="1705"/>
        <end position="2289"/>
    </location>
</feature>
<dbReference type="Gene3D" id="3.40.50.150">
    <property type="entry name" value="Vaccinia Virus protein VP39"/>
    <property type="match status" value="2"/>
</dbReference>
<feature type="domain" description="HMG box" evidence="4">
    <location>
        <begin position="1466"/>
        <end position="1534"/>
    </location>
</feature>
<evidence type="ECO:0000259" key="4">
    <source>
        <dbReference type="PROSITE" id="PS50118"/>
    </source>
</evidence>
<dbReference type="InterPro" id="IPR009071">
    <property type="entry name" value="HMG_box_dom"/>
</dbReference>
<feature type="compositionally biased region" description="Polar residues" evidence="3">
    <location>
        <begin position="1764"/>
        <end position="1775"/>
    </location>
</feature>
<feature type="compositionally biased region" description="Pro residues" evidence="3">
    <location>
        <begin position="2113"/>
        <end position="2122"/>
    </location>
</feature>
<dbReference type="Proteomes" id="UP000291343">
    <property type="component" value="Unassembled WGS sequence"/>
</dbReference>
<feature type="compositionally biased region" description="Polar residues" evidence="3">
    <location>
        <begin position="910"/>
        <end position="927"/>
    </location>
</feature>
<feature type="compositionally biased region" description="Basic and acidic residues" evidence="3">
    <location>
        <begin position="576"/>
        <end position="585"/>
    </location>
</feature>
<dbReference type="InParanoid" id="A0A482XMQ3"/>
<feature type="region of interest" description="Disordered" evidence="3">
    <location>
        <begin position="1"/>
        <end position="35"/>
    </location>
</feature>
<feature type="region of interest" description="Disordered" evidence="3">
    <location>
        <begin position="1103"/>
        <end position="1125"/>
    </location>
</feature>
<feature type="compositionally biased region" description="Pro residues" evidence="3">
    <location>
        <begin position="2000"/>
        <end position="2041"/>
    </location>
</feature>
<keyword evidence="1" id="KW-0539">Nucleus</keyword>
<feature type="region of interest" description="Disordered" evidence="3">
    <location>
        <begin position="1038"/>
        <end position="1089"/>
    </location>
</feature>
<reference evidence="5 6" key="1">
    <citation type="journal article" date="2017" name="Gigascience">
        <title>Genome sequence of the small brown planthopper, Laodelphax striatellus.</title>
        <authorList>
            <person name="Zhu J."/>
            <person name="Jiang F."/>
            <person name="Wang X."/>
            <person name="Yang P."/>
            <person name="Bao Y."/>
            <person name="Zhao W."/>
            <person name="Wang W."/>
            <person name="Lu H."/>
            <person name="Wang Q."/>
            <person name="Cui N."/>
            <person name="Li J."/>
            <person name="Chen X."/>
            <person name="Luo L."/>
            <person name="Yu J."/>
            <person name="Kang L."/>
            <person name="Cui F."/>
        </authorList>
    </citation>
    <scope>NUCLEOTIDE SEQUENCE [LARGE SCALE GENOMIC DNA]</scope>
    <source>
        <strain evidence="5">Lst14</strain>
    </source>
</reference>
<feature type="region of interest" description="Disordered" evidence="3">
    <location>
        <begin position="1547"/>
        <end position="1591"/>
    </location>
</feature>
<feature type="compositionally biased region" description="Basic and acidic residues" evidence="3">
    <location>
        <begin position="866"/>
        <end position="893"/>
    </location>
</feature>
<feature type="compositionally biased region" description="Pro residues" evidence="3">
    <location>
        <begin position="1885"/>
        <end position="1905"/>
    </location>
</feature>
<feature type="compositionally biased region" description="Polar residues" evidence="3">
    <location>
        <begin position="1274"/>
        <end position="1305"/>
    </location>
</feature>
<dbReference type="EMBL" id="QKKF02005229">
    <property type="protein sequence ID" value="RZF46964.1"/>
    <property type="molecule type" value="Genomic_DNA"/>
</dbReference>
<feature type="compositionally biased region" description="Low complexity" evidence="3">
    <location>
        <begin position="1833"/>
        <end position="1856"/>
    </location>
</feature>
<feature type="compositionally biased region" description="Basic residues" evidence="3">
    <location>
        <begin position="2165"/>
        <end position="2174"/>
    </location>
</feature>
<feature type="compositionally biased region" description="Pro residues" evidence="3">
    <location>
        <begin position="1940"/>
        <end position="1952"/>
    </location>
</feature>
<feature type="compositionally biased region" description="Low complexity" evidence="3">
    <location>
        <begin position="2182"/>
        <end position="2191"/>
    </location>
</feature>
<dbReference type="SMART" id="SM00398">
    <property type="entry name" value="HMG"/>
    <property type="match status" value="1"/>
</dbReference>
<feature type="compositionally biased region" description="Polar residues" evidence="3">
    <location>
        <begin position="655"/>
        <end position="666"/>
    </location>
</feature>
<feature type="DNA-binding region" description="HMG box" evidence="1">
    <location>
        <begin position="1466"/>
        <end position="1534"/>
    </location>
</feature>
<dbReference type="SUPFAM" id="SSF53335">
    <property type="entry name" value="S-adenosyl-L-methionine-dependent methyltransferases"/>
    <property type="match status" value="1"/>
</dbReference>
<feature type="coiled-coil region" evidence="2">
    <location>
        <begin position="1631"/>
        <end position="1665"/>
    </location>
</feature>
<feature type="compositionally biased region" description="Pro residues" evidence="3">
    <location>
        <begin position="2076"/>
        <end position="2105"/>
    </location>
</feature>
<feature type="compositionally biased region" description="Basic and acidic residues" evidence="3">
    <location>
        <begin position="1552"/>
        <end position="1579"/>
    </location>
</feature>
<dbReference type="Pfam" id="PF00505">
    <property type="entry name" value="HMG_box"/>
    <property type="match status" value="1"/>
</dbReference>
<keyword evidence="1" id="KW-0238">DNA-binding</keyword>
<feature type="compositionally biased region" description="Polar residues" evidence="3">
    <location>
        <begin position="1793"/>
        <end position="1802"/>
    </location>
</feature>
<keyword evidence="2" id="KW-0175">Coiled coil</keyword>
<accession>A0A482XMQ3</accession>
<dbReference type="Gene3D" id="1.10.30.10">
    <property type="entry name" value="High mobility group box domain"/>
    <property type="match status" value="1"/>
</dbReference>
<feature type="compositionally biased region" description="Low complexity" evidence="3">
    <location>
        <begin position="847"/>
        <end position="864"/>
    </location>
</feature>